<sequence length="159" mass="17041">MAQALLAAPQTGAADRVEGEAAARRALRAQVGRLERELSALAVSAFPREVVVAVPAARAGCPRLLSFGELEALRDRLSARVADARSALAERTAREEEARALLEQMLLEPGRHRFVKVANADRGVGGCGVWHVRPRLGLIGMLMGWWQVKLSSGCPLSPA</sequence>
<dbReference type="EMBL" id="CP087164">
    <property type="protein sequence ID" value="UGS37990.1"/>
    <property type="molecule type" value="Genomic_DNA"/>
</dbReference>
<dbReference type="AlphaFoldDB" id="A0A9E6Y135"/>
<name>A0A9E6Y135_9ACTN</name>
<dbReference type="KEGG" id="sbae:DSM104329_04412"/>
<accession>A0A9E6Y135</accession>
<proteinExistence type="predicted"/>
<protein>
    <submittedName>
        <fullName evidence="1">Uncharacterized protein</fullName>
    </submittedName>
</protein>
<evidence type="ECO:0000313" key="2">
    <source>
        <dbReference type="Proteomes" id="UP001162834"/>
    </source>
</evidence>
<evidence type="ECO:0000313" key="1">
    <source>
        <dbReference type="EMBL" id="UGS37990.1"/>
    </source>
</evidence>
<dbReference type="RefSeq" id="WP_259312027.1">
    <property type="nucleotide sequence ID" value="NZ_CP087164.1"/>
</dbReference>
<reference evidence="1" key="1">
    <citation type="journal article" date="2022" name="Int. J. Syst. Evol. Microbiol.">
        <title>Pseudomonas aegrilactucae sp. nov. and Pseudomonas morbosilactucae sp. nov., pathogens causing bacterial rot of lettuce in Japan.</title>
        <authorList>
            <person name="Sawada H."/>
            <person name="Fujikawa T."/>
            <person name="Satou M."/>
        </authorList>
    </citation>
    <scope>NUCLEOTIDE SEQUENCE</scope>
    <source>
        <strain evidence="1">0166_1</strain>
    </source>
</reference>
<organism evidence="1 2">
    <name type="scientific">Capillimicrobium parvum</name>
    <dbReference type="NCBI Taxonomy" id="2884022"/>
    <lineage>
        <taxon>Bacteria</taxon>
        <taxon>Bacillati</taxon>
        <taxon>Actinomycetota</taxon>
        <taxon>Thermoleophilia</taxon>
        <taxon>Solirubrobacterales</taxon>
        <taxon>Capillimicrobiaceae</taxon>
        <taxon>Capillimicrobium</taxon>
    </lineage>
</organism>
<gene>
    <name evidence="1" type="ORF">DSM104329_04412</name>
</gene>
<keyword evidence="2" id="KW-1185">Reference proteome</keyword>
<dbReference type="Proteomes" id="UP001162834">
    <property type="component" value="Chromosome"/>
</dbReference>